<feature type="domain" description="Beta-galactosidase trimerisation" evidence="1">
    <location>
        <begin position="157"/>
        <end position="226"/>
    </location>
</feature>
<dbReference type="Pfam" id="PF08532">
    <property type="entry name" value="Glyco_hydro_42M"/>
    <property type="match status" value="1"/>
</dbReference>
<protein>
    <recommendedName>
        <fullName evidence="1">Beta-galactosidase trimerisation domain-containing protein</fullName>
    </recommendedName>
</protein>
<reference evidence="2" key="1">
    <citation type="submission" date="2019-08" db="EMBL/GenBank/DDBJ databases">
        <authorList>
            <person name="Kucharzyk K."/>
            <person name="Murdoch R.W."/>
            <person name="Higgins S."/>
            <person name="Loffler F."/>
        </authorList>
    </citation>
    <scope>NUCLEOTIDE SEQUENCE</scope>
</reference>
<dbReference type="SUPFAM" id="SSF52317">
    <property type="entry name" value="Class I glutamine amidotransferase-like"/>
    <property type="match status" value="1"/>
</dbReference>
<dbReference type="GO" id="GO:0004565">
    <property type="term" value="F:beta-galactosidase activity"/>
    <property type="evidence" value="ECO:0007669"/>
    <property type="project" value="InterPro"/>
</dbReference>
<dbReference type="GO" id="GO:0005975">
    <property type="term" value="P:carbohydrate metabolic process"/>
    <property type="evidence" value="ECO:0007669"/>
    <property type="project" value="InterPro"/>
</dbReference>
<proteinExistence type="predicted"/>
<comment type="caution">
    <text evidence="2">The sequence shown here is derived from an EMBL/GenBank/DDBJ whole genome shotgun (WGS) entry which is preliminary data.</text>
</comment>
<gene>
    <name evidence="2" type="ORF">SDC9_55288</name>
</gene>
<dbReference type="Gene3D" id="3.40.50.880">
    <property type="match status" value="1"/>
</dbReference>
<accession>A0A644WYS4</accession>
<evidence type="ECO:0000259" key="1">
    <source>
        <dbReference type="Pfam" id="PF08532"/>
    </source>
</evidence>
<dbReference type="CDD" id="cd03143">
    <property type="entry name" value="A4_beta-galactosidase_middle_domain"/>
    <property type="match status" value="1"/>
</dbReference>
<dbReference type="InterPro" id="IPR029062">
    <property type="entry name" value="Class_I_gatase-like"/>
</dbReference>
<sequence>MKINPDLLISNNYPSYEELLGINTYFDVVSLPASDSGYEFMPVMAHYLRTLGDYPVLNMTGRFYDWGDFGGLRPGEAIKSELLYGLANGMRPNIGGHFHPRGDLENAVLDRVERIYRELQTMEPWFDNAKNITEIAIVYPKKIANIRGDRQLKSAVRMLSELKQQFDVVTLASDWSKYKVLIFPDDILFDEETARRVKKHVNEGKAVISTGFSGLDPEKRHFVLEQEWGIKFLGENPFDPAYFTVGENCNEGLPDMPLSLYSNGIEVEASGKTRTEARLVKPYHNRDWDGEYAFYYNPPDKVTEKPALTINGQVAHFSHRIFSGYYDKASVELRTVFSNVLDRFLAKPLVKTKNLPSFSRVFVTEQPKRRMVHLLSYLPEMRGNTQMIEEPIELDNITLSLRHDDRNFKNIYLAPEKVKLSYTLEGDYVHINVPKSKGYSLLVIEE</sequence>
<dbReference type="EMBL" id="VSSQ01001513">
    <property type="protein sequence ID" value="MPM08972.1"/>
    <property type="molecule type" value="Genomic_DNA"/>
</dbReference>
<name>A0A644WYS4_9ZZZZ</name>
<dbReference type="InterPro" id="IPR013738">
    <property type="entry name" value="Beta_galactosidase_Trimer"/>
</dbReference>
<evidence type="ECO:0000313" key="2">
    <source>
        <dbReference type="EMBL" id="MPM08972.1"/>
    </source>
</evidence>
<organism evidence="2">
    <name type="scientific">bioreactor metagenome</name>
    <dbReference type="NCBI Taxonomy" id="1076179"/>
    <lineage>
        <taxon>unclassified sequences</taxon>
        <taxon>metagenomes</taxon>
        <taxon>ecological metagenomes</taxon>
    </lineage>
</organism>
<dbReference type="AlphaFoldDB" id="A0A644WYS4"/>